<protein>
    <submittedName>
        <fullName evidence="2">Uncharacterized protein</fullName>
    </submittedName>
</protein>
<dbReference type="AlphaFoldDB" id="A0AAU7CSK3"/>
<accession>A0AAU7CSK3</accession>
<reference evidence="2" key="1">
    <citation type="submission" date="2024-05" db="EMBL/GenBank/DDBJ databases">
        <title>Planctomycetes of the genus Singulisphaera possess chitinolytic capabilities.</title>
        <authorList>
            <person name="Ivanova A."/>
        </authorList>
    </citation>
    <scope>NUCLEOTIDE SEQUENCE</scope>
    <source>
        <strain evidence="2">Ch08T</strain>
    </source>
</reference>
<feature type="region of interest" description="Disordered" evidence="1">
    <location>
        <begin position="1"/>
        <end position="39"/>
    </location>
</feature>
<organism evidence="2">
    <name type="scientific">Singulisphaera sp. Ch08</name>
    <dbReference type="NCBI Taxonomy" id="3120278"/>
    <lineage>
        <taxon>Bacteria</taxon>
        <taxon>Pseudomonadati</taxon>
        <taxon>Planctomycetota</taxon>
        <taxon>Planctomycetia</taxon>
        <taxon>Isosphaerales</taxon>
        <taxon>Isosphaeraceae</taxon>
        <taxon>Singulisphaera</taxon>
    </lineage>
</organism>
<sequence>MARLATAKKSATSNRTSADSEIGCQPRTKPARAARVTKVTRTGDRLSEVAPVLNDCEESSLESEFMLAMQAYKKSSGRMFPTWSEVLEVLQSLGYRKTDQESTAGTPGSASS</sequence>
<gene>
    <name evidence="2" type="ORF">V5E97_19715</name>
</gene>
<feature type="compositionally biased region" description="Polar residues" evidence="1">
    <location>
        <begin position="9"/>
        <end position="19"/>
    </location>
</feature>
<name>A0AAU7CSK3_9BACT</name>
<evidence type="ECO:0000256" key="1">
    <source>
        <dbReference type="SAM" id="MobiDB-lite"/>
    </source>
</evidence>
<dbReference type="EMBL" id="CP155447">
    <property type="protein sequence ID" value="XBH08181.1"/>
    <property type="molecule type" value="Genomic_DNA"/>
</dbReference>
<evidence type="ECO:0000313" key="2">
    <source>
        <dbReference type="EMBL" id="XBH08181.1"/>
    </source>
</evidence>
<dbReference type="RefSeq" id="WP_406701017.1">
    <property type="nucleotide sequence ID" value="NZ_CP155447.1"/>
</dbReference>
<proteinExistence type="predicted"/>